<dbReference type="FunFam" id="1.10.20.10:FF:000006">
    <property type="entry name" value="Nuclear transcription factor Y subunit gamma"/>
    <property type="match status" value="1"/>
</dbReference>
<dbReference type="Pfam" id="PF00125">
    <property type="entry name" value="Histone"/>
    <property type="match status" value="1"/>
</dbReference>
<dbReference type="GeneID" id="8238535"/>
<evidence type="ECO:0000256" key="2">
    <source>
        <dbReference type="ARBA" id="ARBA00023015"/>
    </source>
</evidence>
<dbReference type="GO" id="GO:0016602">
    <property type="term" value="C:CCAAT-binding factor complex"/>
    <property type="evidence" value="ECO:0007669"/>
    <property type="project" value="TreeGrafter"/>
</dbReference>
<evidence type="ECO:0000256" key="9">
    <source>
        <dbReference type="ARBA" id="ARBA00038129"/>
    </source>
</evidence>
<evidence type="ECO:0000256" key="8">
    <source>
        <dbReference type="ARBA" id="ARBA00025911"/>
    </source>
</evidence>
<evidence type="ECO:0000313" key="16">
    <source>
        <dbReference type="EnsemblMetazoa" id="PHUM204110-PA"/>
    </source>
</evidence>
<evidence type="ECO:0000256" key="7">
    <source>
        <dbReference type="ARBA" id="ARBA00025263"/>
    </source>
</evidence>
<dbReference type="GO" id="GO:0000978">
    <property type="term" value="F:RNA polymerase II cis-regulatory region sequence-specific DNA binding"/>
    <property type="evidence" value="ECO:0007669"/>
    <property type="project" value="TreeGrafter"/>
</dbReference>
<keyword evidence="3" id="KW-0238">DNA-binding</keyword>
<name>E0VH95_PEDHC</name>
<sequence>MSVYYVNASDAEETLDENGIAPTSAITQTLSEAHQALASFWPRVNEEIKKIKIMDLKVQALPLARIKKIMKLDEDVKMISAEAPMLFAKAAEMFIHELTLRAWIHTEDNKRRTLQRNDIAMAITKYDQFDFLIDIVPREEIKPASVKSETNKTAAINSDQVHYYFQLAQQHQQALQNTNAENTSTAQTVTSSSNSTVTNSVPNSNTNQVIQNTPSTGGLQIVHQIVTPNGEVQSIPLQLTPQQLQMIRMQLQNNSNQPVILQTGPVQVSANNAIQVAPQGTQVFLTPATAQSDPE</sequence>
<dbReference type="CTD" id="8238535"/>
<gene>
    <name evidence="16" type="primary">8238535</name>
    <name evidence="15" type="ORF">Phum_PHUM204110</name>
</gene>
<protein>
    <recommendedName>
        <fullName evidence="10">Nuclear transcription factor Y subunit gamma</fullName>
    </recommendedName>
    <alternativeName>
        <fullName evidence="11">CAAT box DNA-binding protein subunit C</fullName>
    </alternativeName>
    <alternativeName>
        <fullName evidence="12">Nuclear transcription factor Y subunit C</fullName>
    </alternativeName>
</protein>
<dbReference type="InterPro" id="IPR009072">
    <property type="entry name" value="Histone-fold"/>
</dbReference>
<evidence type="ECO:0000256" key="10">
    <source>
        <dbReference type="ARBA" id="ARBA00040590"/>
    </source>
</evidence>
<dbReference type="OrthoDB" id="1272441at2759"/>
<evidence type="ECO:0000256" key="12">
    <source>
        <dbReference type="ARBA" id="ARBA00042663"/>
    </source>
</evidence>
<accession>E0VH95</accession>
<dbReference type="RefSeq" id="XP_002425489.1">
    <property type="nucleotide sequence ID" value="XM_002425444.1"/>
</dbReference>
<dbReference type="Proteomes" id="UP000009046">
    <property type="component" value="Unassembled WGS sequence"/>
</dbReference>
<evidence type="ECO:0000256" key="3">
    <source>
        <dbReference type="ARBA" id="ARBA00023125"/>
    </source>
</evidence>
<keyword evidence="6" id="KW-0539">Nucleus</keyword>
<evidence type="ECO:0000256" key="4">
    <source>
        <dbReference type="ARBA" id="ARBA00023159"/>
    </source>
</evidence>
<reference evidence="16" key="3">
    <citation type="submission" date="2020-05" db="UniProtKB">
        <authorList>
            <consortium name="EnsemblMetazoa"/>
        </authorList>
    </citation>
    <scope>IDENTIFICATION</scope>
    <source>
        <strain evidence="16">USDA</strain>
    </source>
</reference>
<dbReference type="KEGG" id="phu:Phum_PHUM204110"/>
<keyword evidence="5" id="KW-0804">Transcription</keyword>
<dbReference type="PANTHER" id="PTHR10252:SF8">
    <property type="entry name" value="NUCLEAR TRANSCRIPTION FACTOR Y SUBUNIT GAMMA"/>
    <property type="match status" value="1"/>
</dbReference>
<dbReference type="EMBL" id="AAZO01002368">
    <property type="status" value="NOT_ANNOTATED_CDS"/>
    <property type="molecule type" value="Genomic_DNA"/>
</dbReference>
<dbReference type="HOGENOM" id="CLU_045277_2_1_1"/>
<comment type="similarity">
    <text evidence="9">Belongs to the NFYC/HAP5 subunit family.</text>
</comment>
<evidence type="ECO:0000313" key="17">
    <source>
        <dbReference type="Proteomes" id="UP000009046"/>
    </source>
</evidence>
<keyword evidence="2" id="KW-0805">Transcription regulation</keyword>
<keyword evidence="17" id="KW-1185">Reference proteome</keyword>
<dbReference type="GO" id="GO:0001228">
    <property type="term" value="F:DNA-binding transcription activator activity, RNA polymerase II-specific"/>
    <property type="evidence" value="ECO:0007669"/>
    <property type="project" value="TreeGrafter"/>
</dbReference>
<comment type="subcellular location">
    <subcellularLocation>
        <location evidence="1">Nucleus</location>
    </subcellularLocation>
</comment>
<dbReference type="AlphaFoldDB" id="E0VH95"/>
<evidence type="ECO:0000259" key="14">
    <source>
        <dbReference type="Pfam" id="PF00125"/>
    </source>
</evidence>
<dbReference type="InterPro" id="IPR007125">
    <property type="entry name" value="H2A/H2B/H3"/>
</dbReference>
<dbReference type="VEuPathDB" id="VectorBase:PHUM204110"/>
<evidence type="ECO:0000256" key="11">
    <source>
        <dbReference type="ARBA" id="ARBA00042333"/>
    </source>
</evidence>
<dbReference type="Gene3D" id="1.10.20.10">
    <property type="entry name" value="Histone, subunit A"/>
    <property type="match status" value="1"/>
</dbReference>
<comment type="function">
    <text evidence="7">Component of the sequence-specific heterotrimeric transcription factor (NF-Y) which specifically recognizes a 5'-CCAAT-3' box motif found in the promoters of its target genes. NF-Y can function as both an activator and a repressor, depending on its interacting cofactors.</text>
</comment>
<reference evidence="15" key="1">
    <citation type="submission" date="2007-04" db="EMBL/GenBank/DDBJ databases">
        <title>Annotation of Pediculus humanus corporis strain USDA.</title>
        <authorList>
            <person name="Kirkness E."/>
            <person name="Hannick L."/>
            <person name="Hass B."/>
            <person name="Bruggner R."/>
            <person name="Lawson D."/>
            <person name="Bidwell S."/>
            <person name="Joardar V."/>
            <person name="Caler E."/>
            <person name="Walenz B."/>
            <person name="Inman J."/>
            <person name="Schobel S."/>
            <person name="Galinsky K."/>
            <person name="Amedeo P."/>
            <person name="Strausberg R."/>
        </authorList>
    </citation>
    <scope>NUCLEOTIDE SEQUENCE</scope>
    <source>
        <strain evidence="15">USDA</strain>
    </source>
</reference>
<organism>
    <name type="scientific">Pediculus humanus subsp. corporis</name>
    <name type="common">Body louse</name>
    <dbReference type="NCBI Taxonomy" id="121224"/>
    <lineage>
        <taxon>Eukaryota</taxon>
        <taxon>Metazoa</taxon>
        <taxon>Ecdysozoa</taxon>
        <taxon>Arthropoda</taxon>
        <taxon>Hexapoda</taxon>
        <taxon>Insecta</taxon>
        <taxon>Pterygota</taxon>
        <taxon>Neoptera</taxon>
        <taxon>Paraneoptera</taxon>
        <taxon>Psocodea</taxon>
        <taxon>Troctomorpha</taxon>
        <taxon>Phthiraptera</taxon>
        <taxon>Anoplura</taxon>
        <taxon>Pediculidae</taxon>
        <taxon>Pediculus</taxon>
    </lineage>
</organism>
<dbReference type="SUPFAM" id="SSF47113">
    <property type="entry name" value="Histone-fold"/>
    <property type="match status" value="1"/>
</dbReference>
<dbReference type="InParanoid" id="E0VH95"/>
<evidence type="ECO:0000313" key="15">
    <source>
        <dbReference type="EMBL" id="EEB12751.1"/>
    </source>
</evidence>
<evidence type="ECO:0000256" key="5">
    <source>
        <dbReference type="ARBA" id="ARBA00023163"/>
    </source>
</evidence>
<proteinExistence type="inferred from homology"/>
<dbReference type="PANTHER" id="PTHR10252">
    <property type="entry name" value="HISTONE-LIKE TRANSCRIPTION FACTOR CCAAT-RELATED"/>
    <property type="match status" value="1"/>
</dbReference>
<dbReference type="InterPro" id="IPR050568">
    <property type="entry name" value="Transcr_DNA_Rep_Reg"/>
</dbReference>
<reference evidence="15" key="2">
    <citation type="submission" date="2007-04" db="EMBL/GenBank/DDBJ databases">
        <title>The genome of the human body louse.</title>
        <authorList>
            <consortium name="The Human Body Louse Genome Consortium"/>
            <person name="Kirkness E."/>
            <person name="Walenz B."/>
            <person name="Hass B."/>
            <person name="Bruggner R."/>
            <person name="Strausberg R."/>
        </authorList>
    </citation>
    <scope>NUCLEOTIDE SEQUENCE</scope>
    <source>
        <strain evidence="15">USDA</strain>
    </source>
</reference>
<dbReference type="EMBL" id="DS235165">
    <property type="protein sequence ID" value="EEB12751.1"/>
    <property type="molecule type" value="Genomic_DNA"/>
</dbReference>
<dbReference type="OMA" id="AWIHTQD"/>
<dbReference type="eggNOG" id="KOG1657">
    <property type="taxonomic scope" value="Eukaryota"/>
</dbReference>
<feature type="region of interest" description="Disordered" evidence="13">
    <location>
        <begin position="175"/>
        <end position="206"/>
    </location>
</feature>
<keyword evidence="4" id="KW-0010">Activator</keyword>
<evidence type="ECO:0000256" key="1">
    <source>
        <dbReference type="ARBA" id="ARBA00004123"/>
    </source>
</evidence>
<evidence type="ECO:0000256" key="6">
    <source>
        <dbReference type="ARBA" id="ARBA00023242"/>
    </source>
</evidence>
<evidence type="ECO:0000256" key="13">
    <source>
        <dbReference type="SAM" id="MobiDB-lite"/>
    </source>
</evidence>
<dbReference type="CDD" id="cd22908">
    <property type="entry name" value="HFD_NFYC-like"/>
    <property type="match status" value="1"/>
</dbReference>
<dbReference type="STRING" id="121224.E0VH95"/>
<feature type="domain" description="Core Histone H2A/H2B/H3" evidence="14">
    <location>
        <begin position="45"/>
        <end position="123"/>
    </location>
</feature>
<dbReference type="GO" id="GO:0046982">
    <property type="term" value="F:protein heterodimerization activity"/>
    <property type="evidence" value="ECO:0007669"/>
    <property type="project" value="InterPro"/>
</dbReference>
<dbReference type="EnsemblMetazoa" id="PHUM204110-RA">
    <property type="protein sequence ID" value="PHUM204110-PA"/>
    <property type="gene ID" value="PHUM204110"/>
</dbReference>
<comment type="subunit">
    <text evidence="8">Heterotrimeric transcription factor composed of three components, NF-YA, NF-YB and NF-YC. NF-YB and NF-YC must interact and dimerize for NF-YA association and DNA binding.</text>
</comment>